<reference evidence="16" key="1">
    <citation type="submission" date="2021-06" db="EMBL/GenBank/DDBJ databases">
        <title>Genome Sequence of Mortierella hyaline Strain SCG-10, a Cold-Adapted, Nitrate-Reducing Fungus Isolated from Soil in Minnesota, USA.</title>
        <authorList>
            <person name="Aldossari N."/>
        </authorList>
    </citation>
    <scope>NUCLEOTIDE SEQUENCE</scope>
    <source>
        <strain evidence="16">SCG-10</strain>
    </source>
</reference>
<dbReference type="Gene3D" id="3.30.1740.20">
    <property type="entry name" value="Ribosomal protein S26e"/>
    <property type="match status" value="1"/>
</dbReference>
<evidence type="ECO:0000313" key="16">
    <source>
        <dbReference type="EMBL" id="KAG9072536.1"/>
    </source>
</evidence>
<comment type="caution">
    <text evidence="16">The sequence shown here is derived from an EMBL/GenBank/DDBJ whole genome shotgun (WGS) entry which is preliminary data.</text>
</comment>
<keyword evidence="8 14" id="KW-0653">Protein transport</keyword>
<dbReference type="GO" id="GO:0005840">
    <property type="term" value="C:ribosome"/>
    <property type="evidence" value="ECO:0007669"/>
    <property type="project" value="UniProtKB-KW"/>
</dbReference>
<dbReference type="EMBL" id="JAHRHY010000001">
    <property type="protein sequence ID" value="KAG9072536.1"/>
    <property type="molecule type" value="Genomic_DNA"/>
</dbReference>
<evidence type="ECO:0000256" key="13">
    <source>
        <dbReference type="ARBA" id="ARBA00023274"/>
    </source>
</evidence>
<dbReference type="InterPro" id="IPR000892">
    <property type="entry name" value="Ribosomal_eS26"/>
</dbReference>
<evidence type="ECO:0000256" key="10">
    <source>
        <dbReference type="ARBA" id="ARBA00022989"/>
    </source>
</evidence>
<sequence>MERVLTVKRRNHGRNKTGRGHVKPVRCSNCSRCVPKDKAIKRYTVRPMVELAAVRDITEALVYKEYTLPKFYIKIHYCISCAVHAHIVRVRSHVGRRSRAPPPRFRFKDGKKVAPAQVAKPLLIDDAGWRQAAYGRQRKTRSVSGISLKTQALYATVFLTRYTDLFANFQSLYNTTMKVFFIASSLYIVYLMKFTFKATNDPRLDTFKVQYVVGGVAALALIANYAFTVQEVLWTFSIYLEAVAILPQLFMLTKTGEAEVITTHYLFALGTYRGLYLVNWIYRYRTEYYVDWIVWIAGAVQTGLYCDFFYIYFTKYVN</sequence>
<keyword evidence="4 14" id="KW-0813">Transport</keyword>
<feature type="transmembrane region" description="Helical" evidence="14">
    <location>
        <begin position="264"/>
        <end position="282"/>
    </location>
</feature>
<keyword evidence="17" id="KW-1185">Reference proteome</keyword>
<evidence type="ECO:0000313" key="17">
    <source>
        <dbReference type="Proteomes" id="UP000707451"/>
    </source>
</evidence>
<dbReference type="FunFam" id="3.30.1740.20:FF:000001">
    <property type="entry name" value="40S ribosomal protein S26"/>
    <property type="match status" value="1"/>
</dbReference>
<dbReference type="GO" id="GO:0005789">
    <property type="term" value="C:endoplasmic reticulum membrane"/>
    <property type="evidence" value="ECO:0007669"/>
    <property type="project" value="UniProtKB-SubCell"/>
</dbReference>
<feature type="transmembrane region" description="Helical" evidence="14">
    <location>
        <begin position="208"/>
        <end position="227"/>
    </location>
</feature>
<evidence type="ECO:0000256" key="3">
    <source>
        <dbReference type="ARBA" id="ARBA00010120"/>
    </source>
</evidence>
<evidence type="ECO:0000256" key="4">
    <source>
        <dbReference type="ARBA" id="ARBA00022448"/>
    </source>
</evidence>
<accession>A0A9P8BYM7</accession>
<keyword evidence="11 14" id="KW-0472">Membrane</keyword>
<dbReference type="AlphaFoldDB" id="A0A9P8BYM7"/>
<evidence type="ECO:0000256" key="14">
    <source>
        <dbReference type="RuleBase" id="RU000634"/>
    </source>
</evidence>
<comment type="caution">
    <text evidence="14">Lacks conserved residue(s) required for the propagation of feature annotation.</text>
</comment>
<evidence type="ECO:0000256" key="5">
    <source>
        <dbReference type="ARBA" id="ARBA00022692"/>
    </source>
</evidence>
<organism evidence="16 17">
    <name type="scientific">Linnemannia hyalina</name>
    <dbReference type="NCBI Taxonomy" id="64524"/>
    <lineage>
        <taxon>Eukaryota</taxon>
        <taxon>Fungi</taxon>
        <taxon>Fungi incertae sedis</taxon>
        <taxon>Mucoromycota</taxon>
        <taxon>Mortierellomycotina</taxon>
        <taxon>Mortierellomycetes</taxon>
        <taxon>Mortierellales</taxon>
        <taxon>Mortierellaceae</taxon>
        <taxon>Linnemannia</taxon>
    </lineage>
</organism>
<dbReference type="Pfam" id="PF01283">
    <property type="entry name" value="Ribosomal_S26e"/>
    <property type="match status" value="1"/>
</dbReference>
<comment type="subcellular location">
    <subcellularLocation>
        <location evidence="1 14">Endoplasmic reticulum membrane</location>
        <topology evidence="1 14">Multi-pass membrane protein</topology>
    </subcellularLocation>
</comment>
<comment type="similarity">
    <text evidence="2">Belongs to the eukaryotic ribosomal protein eS26 family.</text>
</comment>
<keyword evidence="12 14" id="KW-0675">Receptor</keyword>
<keyword evidence="10 14" id="KW-1133">Transmembrane helix</keyword>
<dbReference type="GO" id="GO:0006412">
    <property type="term" value="P:translation"/>
    <property type="evidence" value="ECO:0007669"/>
    <property type="project" value="InterPro"/>
</dbReference>
<dbReference type="GO" id="GO:0015031">
    <property type="term" value="P:protein transport"/>
    <property type="evidence" value="ECO:0007669"/>
    <property type="project" value="UniProtKB-KW"/>
</dbReference>
<dbReference type="Proteomes" id="UP000707451">
    <property type="component" value="Unassembled WGS sequence"/>
</dbReference>
<keyword evidence="7" id="KW-0931">ER-Golgi transport</keyword>
<dbReference type="GO" id="GO:0003735">
    <property type="term" value="F:structural constituent of ribosome"/>
    <property type="evidence" value="ECO:0007669"/>
    <property type="project" value="InterPro"/>
</dbReference>
<evidence type="ECO:0000256" key="8">
    <source>
        <dbReference type="ARBA" id="ARBA00022927"/>
    </source>
</evidence>
<evidence type="ECO:0000256" key="2">
    <source>
        <dbReference type="ARBA" id="ARBA00008596"/>
    </source>
</evidence>
<name>A0A9P8BYM7_9FUNG</name>
<gene>
    <name evidence="16" type="primary">ERD2_1</name>
    <name evidence="16" type="ORF">KI688_000307</name>
</gene>
<evidence type="ECO:0000256" key="11">
    <source>
        <dbReference type="ARBA" id="ARBA00023136"/>
    </source>
</evidence>
<dbReference type="InterPro" id="IPR000133">
    <property type="entry name" value="ER_ret_rcpt"/>
</dbReference>
<dbReference type="GO" id="GO:0016192">
    <property type="term" value="P:vesicle-mediated transport"/>
    <property type="evidence" value="ECO:0007669"/>
    <property type="project" value="UniProtKB-KW"/>
</dbReference>
<dbReference type="GO" id="GO:0006621">
    <property type="term" value="P:protein retention in ER lumen"/>
    <property type="evidence" value="ECO:0007669"/>
    <property type="project" value="InterPro"/>
</dbReference>
<feature type="region of interest" description="Disordered" evidence="15">
    <location>
        <begin position="1"/>
        <end position="21"/>
    </location>
</feature>
<evidence type="ECO:0000256" key="12">
    <source>
        <dbReference type="ARBA" id="ARBA00023170"/>
    </source>
</evidence>
<evidence type="ECO:0000256" key="6">
    <source>
        <dbReference type="ARBA" id="ARBA00022824"/>
    </source>
</evidence>
<dbReference type="PRINTS" id="PR00660">
    <property type="entry name" value="ERLUMENR"/>
</dbReference>
<dbReference type="PROSITE" id="PS00952">
    <property type="entry name" value="ER_LUMEN_RECEPTOR_2"/>
    <property type="match status" value="1"/>
</dbReference>
<feature type="transmembrane region" description="Helical" evidence="14">
    <location>
        <begin position="175"/>
        <end position="196"/>
    </location>
</feature>
<evidence type="ECO:0000256" key="1">
    <source>
        <dbReference type="ARBA" id="ARBA00004477"/>
    </source>
</evidence>
<dbReference type="OrthoDB" id="7694678at2759"/>
<dbReference type="InterPro" id="IPR038551">
    <property type="entry name" value="Ribosomal_eS26_sf"/>
</dbReference>
<comment type="similarity">
    <text evidence="3 14">Belongs to the ERD2 family.</text>
</comment>
<dbReference type="GO" id="GO:1990904">
    <property type="term" value="C:ribonucleoprotein complex"/>
    <property type="evidence" value="ECO:0007669"/>
    <property type="project" value="UniProtKB-KW"/>
</dbReference>
<feature type="transmembrane region" description="Helical" evidence="14">
    <location>
        <begin position="294"/>
        <end position="313"/>
    </location>
</feature>
<evidence type="ECO:0000256" key="9">
    <source>
        <dbReference type="ARBA" id="ARBA00022980"/>
    </source>
</evidence>
<dbReference type="PANTHER" id="PTHR10585">
    <property type="entry name" value="ER LUMEN PROTEIN RETAINING RECEPTOR"/>
    <property type="match status" value="1"/>
</dbReference>
<keyword evidence="5 14" id="KW-0812">Transmembrane</keyword>
<protein>
    <recommendedName>
        <fullName evidence="14">ER lumen protein-retaining receptor</fullName>
    </recommendedName>
</protein>
<evidence type="ECO:0000256" key="7">
    <source>
        <dbReference type="ARBA" id="ARBA00022892"/>
    </source>
</evidence>
<evidence type="ECO:0000256" key="15">
    <source>
        <dbReference type="SAM" id="MobiDB-lite"/>
    </source>
</evidence>
<dbReference type="GO" id="GO:0046923">
    <property type="term" value="F:ER retention sequence binding"/>
    <property type="evidence" value="ECO:0007669"/>
    <property type="project" value="InterPro"/>
</dbReference>
<keyword evidence="9" id="KW-0689">Ribosomal protein</keyword>
<dbReference type="Pfam" id="PF00810">
    <property type="entry name" value="ER_lumen_recept"/>
    <property type="match status" value="1"/>
</dbReference>
<keyword evidence="6 14" id="KW-0256">Endoplasmic reticulum</keyword>
<proteinExistence type="inferred from homology"/>
<feature type="transmembrane region" description="Helical" evidence="14">
    <location>
        <begin position="146"/>
        <end position="163"/>
    </location>
</feature>
<keyword evidence="13" id="KW-0687">Ribonucleoprotein</keyword>